<dbReference type="SUPFAM" id="SSF56601">
    <property type="entry name" value="beta-lactamase/transpeptidase-like"/>
    <property type="match status" value="1"/>
</dbReference>
<gene>
    <name evidence="6" type="ordered locus">Ethha_1516</name>
</gene>
<comment type="similarity">
    <text evidence="2">Belongs to the transpeptidase family.</text>
</comment>
<proteinExistence type="inferred from homology"/>
<feature type="transmembrane region" description="Helical" evidence="4">
    <location>
        <begin position="20"/>
        <end position="40"/>
    </location>
</feature>
<name>E6U833_ETHHY</name>
<dbReference type="STRING" id="663278.Ethha_1516"/>
<keyword evidence="4" id="KW-1133">Transmembrane helix</keyword>
<dbReference type="EMBL" id="CP002400">
    <property type="protein sequence ID" value="ADU27052.1"/>
    <property type="molecule type" value="Genomic_DNA"/>
</dbReference>
<dbReference type="PROSITE" id="PS51178">
    <property type="entry name" value="PASTA"/>
    <property type="match status" value="2"/>
</dbReference>
<dbReference type="RefSeq" id="WP_013485407.1">
    <property type="nucleotide sequence ID" value="NC_014828.1"/>
</dbReference>
<dbReference type="Pfam" id="PF03793">
    <property type="entry name" value="PASTA"/>
    <property type="match status" value="2"/>
</dbReference>
<dbReference type="Proteomes" id="UP000001551">
    <property type="component" value="Chromosome"/>
</dbReference>
<keyword evidence="4" id="KW-0812">Transmembrane</keyword>
<dbReference type="CDD" id="cd06576">
    <property type="entry name" value="PASTA_Pbp2x-like_1"/>
    <property type="match status" value="1"/>
</dbReference>
<evidence type="ECO:0000313" key="7">
    <source>
        <dbReference type="Proteomes" id="UP000001551"/>
    </source>
</evidence>
<evidence type="ECO:0000256" key="3">
    <source>
        <dbReference type="ARBA" id="ARBA00023136"/>
    </source>
</evidence>
<dbReference type="AlphaFoldDB" id="E6U833"/>
<dbReference type="InterPro" id="IPR001460">
    <property type="entry name" value="PCN-bd_Tpept"/>
</dbReference>
<dbReference type="PANTHER" id="PTHR30627:SF1">
    <property type="entry name" value="PEPTIDOGLYCAN D,D-TRANSPEPTIDASE FTSI"/>
    <property type="match status" value="1"/>
</dbReference>
<dbReference type="SUPFAM" id="SSF54184">
    <property type="entry name" value="Penicillin-binding protein 2x (pbp-2x), c-terminal domain"/>
    <property type="match status" value="1"/>
</dbReference>
<dbReference type="Gene3D" id="3.30.10.20">
    <property type="match status" value="2"/>
</dbReference>
<dbReference type="KEGG" id="eha:Ethha_1516"/>
<accession>E6U833</accession>
<dbReference type="eggNOG" id="COG2815">
    <property type="taxonomic scope" value="Bacteria"/>
</dbReference>
<dbReference type="SUPFAM" id="SSF56519">
    <property type="entry name" value="Penicillin binding protein dimerisation domain"/>
    <property type="match status" value="1"/>
</dbReference>
<dbReference type="Gene3D" id="3.40.710.10">
    <property type="entry name" value="DD-peptidase/beta-lactamase superfamily"/>
    <property type="match status" value="1"/>
</dbReference>
<evidence type="ECO:0000256" key="4">
    <source>
        <dbReference type="SAM" id="Phobius"/>
    </source>
</evidence>
<dbReference type="InterPro" id="IPR005543">
    <property type="entry name" value="PASTA_dom"/>
</dbReference>
<evidence type="ECO:0000313" key="6">
    <source>
        <dbReference type="EMBL" id="ADU27052.1"/>
    </source>
</evidence>
<sequence length="742" mass="79039">MKTRTKKKRKNQKNVMIVKIVIAFVLVFVVSFVVLFGRLVDLQVVNADFYAARAVQQQFSEQTIPAQRGAIYDRNMTPLAESAAAWDVAVSPYYIKNEAERGAIADNLASILGIDRSTIYEQINNKSKYVMIAKKVTKPQADAITQFMTKKNIGCIGLTQDSKRYYPFGNFASQLIGFTGSDGQGLAGVEAQYDSVLKGIPGKDIAERTATGEDMPYNTGEYVAPQNGNNLVLTIDETVQQALESNLQKALADNNVTNRVTGIVMNVKNGEILGMATAPGYDPNNPYTITDTNVQKQLAGLSGDALKTATSQALQTQWRNKAISEPYEPGSTFKIITASGALEEGLVRENDLFNDPGSVTVSGTTFHDWNNGYGQVTFLKGFEESVNVVFIEVGQRLGITKFYQYVSNFGLTDKTGIDLPGEADSITIPENKYGPVELASSAFGQSNKFTAVQLLTAVAAAANGGYLVQPHVVREITDADGNVVKTAGTSIKRQVISAETSKEMNRILELEVSEGSGKNAYVAGYRIGGKTGTAQKLDSKDPTARVAEFAGVAPSDDPQYAVLFMMDEPHNPVSNYGGVIASPVVGNIFSEILPYLGVEPQYTPDELAKMAIKAPNLIGRTAADATSLLKSQGLSVNVQGGGGTVTSQSPAPGEAIPRNGTMVLYTDGAAVQQTATVPSLSGMTPAQVSQALTAAGLNANLTGASLSDTGEAAYEQDKPAGSKVAPGTVVTVKFRNNNITVQ</sequence>
<dbReference type="eggNOG" id="COG0768">
    <property type="taxonomic scope" value="Bacteria"/>
</dbReference>
<evidence type="ECO:0000256" key="1">
    <source>
        <dbReference type="ARBA" id="ARBA00004370"/>
    </source>
</evidence>
<dbReference type="GO" id="GO:0008658">
    <property type="term" value="F:penicillin binding"/>
    <property type="evidence" value="ECO:0007669"/>
    <property type="project" value="InterPro"/>
</dbReference>
<dbReference type="HOGENOM" id="CLU_009289_6_0_9"/>
<feature type="domain" description="PASTA" evidence="5">
    <location>
        <begin position="671"/>
        <end position="736"/>
    </location>
</feature>
<evidence type="ECO:0000256" key="2">
    <source>
        <dbReference type="ARBA" id="ARBA00007171"/>
    </source>
</evidence>
<evidence type="ECO:0000259" key="5">
    <source>
        <dbReference type="PROSITE" id="PS51178"/>
    </source>
</evidence>
<keyword evidence="6" id="KW-0328">Glycosyltransferase</keyword>
<protein>
    <submittedName>
        <fullName evidence="6">Peptidoglycan glycosyltransferase</fullName>
        <ecNumber evidence="6">2.4.1.129</ecNumber>
    </submittedName>
</protein>
<feature type="domain" description="PASTA" evidence="5">
    <location>
        <begin position="608"/>
        <end position="668"/>
    </location>
</feature>
<comment type="subcellular location">
    <subcellularLocation>
        <location evidence="1">Membrane</location>
    </subcellularLocation>
</comment>
<keyword evidence="3 4" id="KW-0472">Membrane</keyword>
<dbReference type="EC" id="2.4.1.129" evidence="6"/>
<organism evidence="6 7">
    <name type="scientific">Ethanoligenens harbinense (strain DSM 18485 / JCM 12961 / CGMCC 1.5033 / YUAN-3)</name>
    <dbReference type="NCBI Taxonomy" id="663278"/>
    <lineage>
        <taxon>Bacteria</taxon>
        <taxon>Bacillati</taxon>
        <taxon>Bacillota</taxon>
        <taxon>Clostridia</taxon>
        <taxon>Eubacteriales</taxon>
        <taxon>Oscillospiraceae</taxon>
        <taxon>Ethanoligenens</taxon>
    </lineage>
</organism>
<dbReference type="PANTHER" id="PTHR30627">
    <property type="entry name" value="PEPTIDOGLYCAN D,D-TRANSPEPTIDASE"/>
    <property type="match status" value="1"/>
</dbReference>
<dbReference type="InterPro" id="IPR036138">
    <property type="entry name" value="PBP_dimer_sf"/>
</dbReference>
<dbReference type="InterPro" id="IPR005311">
    <property type="entry name" value="PBP_dimer"/>
</dbReference>
<dbReference type="GO" id="GO:0071555">
    <property type="term" value="P:cell wall organization"/>
    <property type="evidence" value="ECO:0007669"/>
    <property type="project" value="TreeGrafter"/>
</dbReference>
<reference evidence="6 7" key="1">
    <citation type="submission" date="2010-12" db="EMBL/GenBank/DDBJ databases">
        <title>Complete sequence of Ethanoligenens harbinense YUAN-3.</title>
        <authorList>
            <person name="Lucas S."/>
            <person name="Copeland A."/>
            <person name="Lapidus A."/>
            <person name="Cheng J.-F."/>
            <person name="Bruce D."/>
            <person name="Goodwin L."/>
            <person name="Pitluck S."/>
            <person name="Chertkov O."/>
            <person name="Misra M."/>
            <person name="Detter J.C."/>
            <person name="Han C."/>
            <person name="Tapia R."/>
            <person name="Land M."/>
            <person name="Hauser L."/>
            <person name="Jeffries C."/>
            <person name="Kyrpides N."/>
            <person name="Ivanova N."/>
            <person name="Mikhailova N."/>
            <person name="Wang A."/>
            <person name="Mouttaki H."/>
            <person name="He Z."/>
            <person name="Zhou J."/>
            <person name="Hemme C.L."/>
            <person name="Woyke T."/>
        </authorList>
    </citation>
    <scope>NUCLEOTIDE SEQUENCE [LARGE SCALE GENOMIC DNA]</scope>
    <source>
        <strain evidence="7">DSM 18485 / JCM 12961 / CGMCC 1.5033 / YUAN-3</strain>
    </source>
</reference>
<keyword evidence="6" id="KW-0808">Transferase</keyword>
<dbReference type="InterPro" id="IPR050515">
    <property type="entry name" value="Beta-lactam/transpept"/>
</dbReference>
<dbReference type="Gene3D" id="3.90.1310.10">
    <property type="entry name" value="Penicillin-binding protein 2a (Domain 2)"/>
    <property type="match status" value="1"/>
</dbReference>
<dbReference type="Pfam" id="PF03717">
    <property type="entry name" value="PBP_dimer"/>
    <property type="match status" value="1"/>
</dbReference>
<dbReference type="InterPro" id="IPR012338">
    <property type="entry name" value="Beta-lactam/transpept-like"/>
</dbReference>
<keyword evidence="7" id="KW-1185">Reference proteome</keyword>
<dbReference type="Pfam" id="PF00905">
    <property type="entry name" value="Transpeptidase"/>
    <property type="match status" value="1"/>
</dbReference>
<dbReference type="GO" id="GO:0005886">
    <property type="term" value="C:plasma membrane"/>
    <property type="evidence" value="ECO:0007669"/>
    <property type="project" value="TreeGrafter"/>
</dbReference>
<dbReference type="SMART" id="SM00740">
    <property type="entry name" value="PASTA"/>
    <property type="match status" value="2"/>
</dbReference>
<dbReference type="GO" id="GO:0016757">
    <property type="term" value="F:glycosyltransferase activity"/>
    <property type="evidence" value="ECO:0007669"/>
    <property type="project" value="UniProtKB-KW"/>
</dbReference>
<dbReference type="CDD" id="cd06577">
    <property type="entry name" value="PASTA_pknB"/>
    <property type="match status" value="1"/>
</dbReference>